<accession>A0ABQ4PD50</accession>
<dbReference type="InterPro" id="IPR001940">
    <property type="entry name" value="Peptidase_S1C"/>
</dbReference>
<evidence type="ECO:0000313" key="1">
    <source>
        <dbReference type="EMBL" id="GIU45458.1"/>
    </source>
</evidence>
<evidence type="ECO:0000313" key="2">
    <source>
        <dbReference type="Proteomes" id="UP000773469"/>
    </source>
</evidence>
<evidence type="ECO:0008006" key="3">
    <source>
        <dbReference type="Google" id="ProtNLM"/>
    </source>
</evidence>
<protein>
    <recommendedName>
        <fullName evidence="3">Serine protease</fullName>
    </recommendedName>
</protein>
<dbReference type="InterPro" id="IPR009003">
    <property type="entry name" value="Peptidase_S1_PA"/>
</dbReference>
<dbReference type="PANTHER" id="PTHR43019:SF23">
    <property type="entry name" value="PROTEASE DO-LIKE 5, CHLOROPLASTIC"/>
    <property type="match status" value="1"/>
</dbReference>
<dbReference type="SUPFAM" id="SSF50494">
    <property type="entry name" value="Trypsin-like serine proteases"/>
    <property type="match status" value="1"/>
</dbReference>
<dbReference type="Pfam" id="PF13365">
    <property type="entry name" value="Trypsin_2"/>
    <property type="match status" value="1"/>
</dbReference>
<name>A0ABQ4PD50_SHECO</name>
<dbReference type="InterPro" id="IPR043504">
    <property type="entry name" value="Peptidase_S1_PA_chymotrypsin"/>
</dbReference>
<dbReference type="EMBL" id="BPEU01000032">
    <property type="protein sequence ID" value="GIU45458.1"/>
    <property type="molecule type" value="Genomic_DNA"/>
</dbReference>
<keyword evidence="2" id="KW-1185">Reference proteome</keyword>
<dbReference type="RefSeq" id="WP_220757528.1">
    <property type="nucleotide sequence ID" value="NZ_BPEU01000032.1"/>
</dbReference>
<proteinExistence type="predicted"/>
<dbReference type="Proteomes" id="UP000773469">
    <property type="component" value="Unassembled WGS sequence"/>
</dbReference>
<dbReference type="PRINTS" id="PR00834">
    <property type="entry name" value="PROTEASES2C"/>
</dbReference>
<dbReference type="PANTHER" id="PTHR43019">
    <property type="entry name" value="SERINE ENDOPROTEASE DEGS"/>
    <property type="match status" value="1"/>
</dbReference>
<sequence>MDFSQAFQNIQGAVVNVLALNAQNTPVSSGSGVIIGNGSLVLTCAHCIIPNTTTIARFSGANNGQIATVLFQDQQSDIALLQFQQPIGSPATIRSSSSVLIGHEAFVVGFPNNIDKITALSANIAGFEPDNGFELIRLDASVNHGNSGGPLFNASGELVGIVNAKHGSLSNFLQQIQSAQPGAMVSIGGIDPVKAIQQLISEMQRNLNLGIGYAIPTDHIGTLNNQVQGLIQP</sequence>
<gene>
    <name evidence="1" type="ORF">TUM3794_35800</name>
</gene>
<dbReference type="Gene3D" id="2.40.10.10">
    <property type="entry name" value="Trypsin-like serine proteases"/>
    <property type="match status" value="2"/>
</dbReference>
<comment type="caution">
    <text evidence="1">The sequence shown here is derived from an EMBL/GenBank/DDBJ whole genome shotgun (WGS) entry which is preliminary data.</text>
</comment>
<reference evidence="1 2" key="1">
    <citation type="submission" date="2021-05" db="EMBL/GenBank/DDBJ databases">
        <title>Molecular characterization for Shewanella algae harboring chromosomal blaOXA-55-like strains isolated from clinical and environment sample.</title>
        <authorList>
            <person name="Ohama Y."/>
            <person name="Aoki K."/>
            <person name="Harada S."/>
            <person name="Moriya K."/>
            <person name="Ishii Y."/>
            <person name="Tateda K."/>
        </authorList>
    </citation>
    <scope>NUCLEOTIDE SEQUENCE [LARGE SCALE GENOMIC DNA]</scope>
    <source>
        <strain evidence="1 2">MBTL60-118</strain>
    </source>
</reference>
<organism evidence="1 2">
    <name type="scientific">Shewanella colwelliana</name>
    <name type="common">Alteromonas colwelliana</name>
    <dbReference type="NCBI Taxonomy" id="23"/>
    <lineage>
        <taxon>Bacteria</taxon>
        <taxon>Pseudomonadati</taxon>
        <taxon>Pseudomonadota</taxon>
        <taxon>Gammaproteobacteria</taxon>
        <taxon>Alteromonadales</taxon>
        <taxon>Shewanellaceae</taxon>
        <taxon>Shewanella</taxon>
    </lineage>
</organism>